<dbReference type="SMART" id="SM00646">
    <property type="entry name" value="Ami_3"/>
    <property type="match status" value="1"/>
</dbReference>
<evidence type="ECO:0000313" key="4">
    <source>
        <dbReference type="Proteomes" id="UP000320011"/>
    </source>
</evidence>
<protein>
    <submittedName>
        <fullName evidence="3">N-acetylmuramoyl-L-alanine amidase</fullName>
    </submittedName>
</protein>
<dbReference type="InterPro" id="IPR002508">
    <property type="entry name" value="MurNAc-LAA_cat"/>
</dbReference>
<dbReference type="CDD" id="cd02696">
    <property type="entry name" value="MurNAc-LAA"/>
    <property type="match status" value="1"/>
</dbReference>
<name>A0A557ZXV4_9PSEU</name>
<dbReference type="GO" id="GO:0009253">
    <property type="term" value="P:peptidoglycan catabolic process"/>
    <property type="evidence" value="ECO:0007669"/>
    <property type="project" value="InterPro"/>
</dbReference>
<dbReference type="OrthoDB" id="514320at2"/>
<keyword evidence="1" id="KW-0378">Hydrolase</keyword>
<reference evidence="3 4" key="2">
    <citation type="submission" date="2019-08" db="EMBL/GenBank/DDBJ databases">
        <title>Amycolatopsis acidicola sp. nov., isolated from peat swamp forest soil.</title>
        <authorList>
            <person name="Srisuk N."/>
        </authorList>
    </citation>
    <scope>NUCLEOTIDE SEQUENCE [LARGE SCALE GENOMIC DNA]</scope>
    <source>
        <strain evidence="3 4">TBRC 6029</strain>
    </source>
</reference>
<dbReference type="GO" id="GO:0008745">
    <property type="term" value="F:N-acetylmuramoyl-L-alanine amidase activity"/>
    <property type="evidence" value="ECO:0007669"/>
    <property type="project" value="InterPro"/>
</dbReference>
<dbReference type="PANTHER" id="PTHR30404">
    <property type="entry name" value="N-ACETYLMURAMOYL-L-ALANINE AMIDASE"/>
    <property type="match status" value="1"/>
</dbReference>
<dbReference type="GO" id="GO:0030288">
    <property type="term" value="C:outer membrane-bounded periplasmic space"/>
    <property type="evidence" value="ECO:0007669"/>
    <property type="project" value="TreeGrafter"/>
</dbReference>
<dbReference type="Proteomes" id="UP000320011">
    <property type="component" value="Unassembled WGS sequence"/>
</dbReference>
<evidence type="ECO:0000259" key="2">
    <source>
        <dbReference type="SMART" id="SM00646"/>
    </source>
</evidence>
<feature type="domain" description="MurNAc-LAA" evidence="2">
    <location>
        <begin position="51"/>
        <end position="194"/>
    </location>
</feature>
<dbReference type="Gene3D" id="3.40.630.40">
    <property type="entry name" value="Zn-dependent exopeptidases"/>
    <property type="match status" value="1"/>
</dbReference>
<sequence>MLDAAARLRQNGFRVVLSRITDTSILPLAPADLDGQGFSTTGKHTDMEGRLRCANRSGAAALVSVHFDSYPDSSVRGATTLYNTGRPFAQANQRLATLLQQNILAALAEAGRPVPDRGIGDDTATGGGQITPAGEAYGHLMLLGPASRGWVDEPSGMPGALVEPLFLSNPRDAETAADPAGQAAIATGISRAVEAALTTR</sequence>
<proteinExistence type="predicted"/>
<dbReference type="SUPFAM" id="SSF53187">
    <property type="entry name" value="Zn-dependent exopeptidases"/>
    <property type="match status" value="1"/>
</dbReference>
<gene>
    <name evidence="3" type="ORF">FNH05_36485</name>
</gene>
<organism evidence="3 4">
    <name type="scientific">Amycolatopsis rhizosphaerae</name>
    <dbReference type="NCBI Taxonomy" id="2053003"/>
    <lineage>
        <taxon>Bacteria</taxon>
        <taxon>Bacillati</taxon>
        <taxon>Actinomycetota</taxon>
        <taxon>Actinomycetes</taxon>
        <taxon>Pseudonocardiales</taxon>
        <taxon>Pseudonocardiaceae</taxon>
        <taxon>Amycolatopsis</taxon>
    </lineage>
</organism>
<dbReference type="AlphaFoldDB" id="A0A557ZXV4"/>
<dbReference type="InterPro" id="IPR050695">
    <property type="entry name" value="N-acetylmuramoyl_amidase_3"/>
</dbReference>
<reference evidence="3 4" key="1">
    <citation type="submission" date="2019-07" db="EMBL/GenBank/DDBJ databases">
        <authorList>
            <person name="Duangmal K."/>
            <person name="Teo W.F.A."/>
        </authorList>
    </citation>
    <scope>NUCLEOTIDE SEQUENCE [LARGE SCALE GENOMIC DNA]</scope>
    <source>
        <strain evidence="3 4">TBRC 6029</strain>
    </source>
</reference>
<evidence type="ECO:0000313" key="3">
    <source>
        <dbReference type="EMBL" id="TVT16849.1"/>
    </source>
</evidence>
<accession>A0A557ZXV4</accession>
<comment type="caution">
    <text evidence="3">The sequence shown here is derived from an EMBL/GenBank/DDBJ whole genome shotgun (WGS) entry which is preliminary data.</text>
</comment>
<keyword evidence="4" id="KW-1185">Reference proteome</keyword>
<dbReference type="PANTHER" id="PTHR30404:SF0">
    <property type="entry name" value="N-ACETYLMURAMOYL-L-ALANINE AMIDASE AMIC"/>
    <property type="match status" value="1"/>
</dbReference>
<dbReference type="EMBL" id="VJWX01000758">
    <property type="protein sequence ID" value="TVT16849.1"/>
    <property type="molecule type" value="Genomic_DNA"/>
</dbReference>
<evidence type="ECO:0000256" key="1">
    <source>
        <dbReference type="ARBA" id="ARBA00022801"/>
    </source>
</evidence>
<dbReference type="Pfam" id="PF01520">
    <property type="entry name" value="Amidase_3"/>
    <property type="match status" value="1"/>
</dbReference>